<evidence type="ECO:0000256" key="1">
    <source>
        <dbReference type="PROSITE-ProRule" id="PRU00076"/>
    </source>
</evidence>
<organism evidence="2">
    <name type="scientific">Daphnia magna</name>
    <dbReference type="NCBI Taxonomy" id="35525"/>
    <lineage>
        <taxon>Eukaryota</taxon>
        <taxon>Metazoa</taxon>
        <taxon>Ecdysozoa</taxon>
        <taxon>Arthropoda</taxon>
        <taxon>Crustacea</taxon>
        <taxon>Branchiopoda</taxon>
        <taxon>Diplostraca</taxon>
        <taxon>Cladocera</taxon>
        <taxon>Anomopoda</taxon>
        <taxon>Daphniidae</taxon>
        <taxon>Daphnia</taxon>
    </lineage>
</organism>
<dbReference type="AlphaFoldDB" id="A0A0P5LVR1"/>
<protein>
    <submittedName>
        <fullName evidence="2">Bm8 interacting protein 2d-4</fullName>
    </submittedName>
</protein>
<dbReference type="PROSITE" id="PS50026">
    <property type="entry name" value="EGF_3"/>
    <property type="match status" value="4"/>
</dbReference>
<dbReference type="PROSITE" id="PS01186">
    <property type="entry name" value="EGF_2"/>
    <property type="match status" value="5"/>
</dbReference>
<dbReference type="OrthoDB" id="6343936at2759"/>
<dbReference type="InterPro" id="IPR000742">
    <property type="entry name" value="EGF"/>
</dbReference>
<reference evidence="2" key="2">
    <citation type="submission" date="2015-10" db="EMBL/GenBank/DDBJ databases">
        <authorList>
            <person name="Gilbert D.G."/>
        </authorList>
    </citation>
    <scope>NUCLEOTIDE SEQUENCE</scope>
</reference>
<keyword evidence="1" id="KW-0245">EGF-like domain</keyword>
<dbReference type="SMART" id="SM00181">
    <property type="entry name" value="EGF"/>
    <property type="match status" value="9"/>
</dbReference>
<proteinExistence type="predicted"/>
<dbReference type="SMART" id="SM00274">
    <property type="entry name" value="FOLN"/>
    <property type="match status" value="4"/>
</dbReference>
<dbReference type="PANTHER" id="PTHR22963:SF39">
    <property type="entry name" value="DUMPY"/>
    <property type="match status" value="1"/>
</dbReference>
<dbReference type="InterPro" id="IPR003645">
    <property type="entry name" value="Fol_N"/>
</dbReference>
<sequence length="585" mass="61924">MACFCFAFDCNNGSTHDPVAPIPQGNDPCSPYPCGPNTDCMVSPLGVAVCRCKSGFFPKPDTITGCGPQCDDDDDCSNTQNCARGRCVNICEEGICGINAVCEPRNRRAICRCPSGYSGDPFTRCTAGHTDQRILTGSSSSHSSFNSNPFSGNRQTIVTGSDSFGGSFSSAPVSSSSFGSSSSSFSPAAGSSFTSSSSTFGDDPCANFNCGSNANCLLRSFRAVCACRAGYEGDPYTGCRRSECVENNECPTDKVCHNNRCINPCSTSCGVDSECTVRNHVTVCQCPKGFTGDPFVSCNPSSSSNLASRQTGGDYCTPTPCGANSKCRVENNRAVCSCQDGFMGNPIEGCRRECETDSQCDANRACLGFRCTDPCGSCGTYADCNVRNHRAICSCPANFLGDPYSRCYPECTQHEECRPSQACFNLKCVDPCQGACGDRAECRVENHKAICSCPKGYTGHPFTACRPFDKSDLCNPNPCGTDADCKPGTDRQGNDRPVCFCRVGYLGDPLVGCRRGQCIDHADCPGQQACYGYQCVDPCTSTSSSRSSVCGIGARCDARNHGAVCSCPIGQDGDPLVECRASFRG</sequence>
<evidence type="ECO:0000313" key="2">
    <source>
        <dbReference type="EMBL" id="JAI70028.1"/>
    </source>
</evidence>
<dbReference type="PANTHER" id="PTHR22963">
    <property type="entry name" value="ENDOGLIN-RELATED"/>
    <property type="match status" value="1"/>
</dbReference>
<accession>A0A0P5LVR1</accession>
<name>A0A0P5LVR1_9CRUS</name>
<dbReference type="EMBL" id="GDIP01253373">
    <property type="protein sequence ID" value="JAI70028.1"/>
    <property type="molecule type" value="Transcribed_RNA"/>
</dbReference>
<reference evidence="2" key="1">
    <citation type="submission" date="2015-10" db="EMBL/GenBank/DDBJ databases">
        <title>Daphnia magna gene sets from two clonal populations assembled and annotated with EvidentialGene.</title>
        <authorList>
            <person name="Gilbert D."/>
            <person name="Podicheti R."/>
            <person name="Orsini L."/>
            <person name="Colbourne J."/>
            <person name="Pfrender M."/>
        </authorList>
    </citation>
    <scope>NUCLEOTIDE SEQUENCE</scope>
</reference>
<comment type="caution">
    <text evidence="1">Lacks conserved residue(s) required for the propagation of feature annotation.</text>
</comment>